<evidence type="ECO:0000313" key="4">
    <source>
        <dbReference type="Proteomes" id="UP000604825"/>
    </source>
</evidence>
<comment type="caution">
    <text evidence="3">The sequence shown here is derived from an EMBL/GenBank/DDBJ whole genome shotgun (WGS) entry which is preliminary data.</text>
</comment>
<feature type="region of interest" description="Disordered" evidence="2">
    <location>
        <begin position="175"/>
        <end position="197"/>
    </location>
</feature>
<evidence type="ECO:0000256" key="1">
    <source>
        <dbReference type="SAM" id="Coils"/>
    </source>
</evidence>
<name>A0A811RZH5_9POAL</name>
<reference evidence="3" key="1">
    <citation type="submission" date="2020-10" db="EMBL/GenBank/DDBJ databases">
        <authorList>
            <person name="Han B."/>
            <person name="Lu T."/>
            <person name="Zhao Q."/>
            <person name="Huang X."/>
            <person name="Zhao Y."/>
        </authorList>
    </citation>
    <scope>NUCLEOTIDE SEQUENCE</scope>
</reference>
<accession>A0A811RZH5</accession>
<protein>
    <submittedName>
        <fullName evidence="3">Uncharacterized protein</fullName>
    </submittedName>
</protein>
<feature type="region of interest" description="Disordered" evidence="2">
    <location>
        <begin position="292"/>
        <end position="320"/>
    </location>
</feature>
<keyword evidence="4" id="KW-1185">Reference proteome</keyword>
<organism evidence="3 4">
    <name type="scientific">Miscanthus lutarioriparius</name>
    <dbReference type="NCBI Taxonomy" id="422564"/>
    <lineage>
        <taxon>Eukaryota</taxon>
        <taxon>Viridiplantae</taxon>
        <taxon>Streptophyta</taxon>
        <taxon>Embryophyta</taxon>
        <taxon>Tracheophyta</taxon>
        <taxon>Spermatophyta</taxon>
        <taxon>Magnoliopsida</taxon>
        <taxon>Liliopsida</taxon>
        <taxon>Poales</taxon>
        <taxon>Poaceae</taxon>
        <taxon>PACMAD clade</taxon>
        <taxon>Panicoideae</taxon>
        <taxon>Andropogonodae</taxon>
        <taxon>Andropogoneae</taxon>
        <taxon>Saccharinae</taxon>
        <taxon>Miscanthus</taxon>
    </lineage>
</organism>
<sequence length="320" mass="33712">MDPAPQTHPILSYVLSRIPTLAKPNKAPTSSEFDIEQPPVLGPRPDHELIDSSRAIVAAAEAGDTRIPEADAEACRAVVRLEETHDAYEALLHEAEARLERVYRSAMEGTDLDDDEAAAESGKGEGPTAAGPEGGAGDAAVQEEVAADTPRPRCPAAPLAELPHGAYARHLPQHLRGRGPAAHGHQPAHGARVGGRGHAQLLQQRPGRLRHHALDRARRRPPCAARICEARAGAERHLAQARALRHHQAERALEHIGFVVHGFVSASPLNSSSPSEAADGNHAAAAAHLAVLKIPREPPRGHGTEAGGYGGGRPIPGEPA</sequence>
<dbReference type="AlphaFoldDB" id="A0A811RZH5"/>
<evidence type="ECO:0000313" key="3">
    <source>
        <dbReference type="EMBL" id="CAD6335435.1"/>
    </source>
</evidence>
<proteinExistence type="predicted"/>
<dbReference type="EMBL" id="CAJGYO010000018">
    <property type="protein sequence ID" value="CAD6335435.1"/>
    <property type="molecule type" value="Genomic_DNA"/>
</dbReference>
<feature type="region of interest" description="Disordered" evidence="2">
    <location>
        <begin position="109"/>
        <end position="159"/>
    </location>
</feature>
<dbReference type="Proteomes" id="UP000604825">
    <property type="component" value="Unassembled WGS sequence"/>
</dbReference>
<gene>
    <name evidence="3" type="ORF">NCGR_LOCUS59533</name>
</gene>
<feature type="compositionally biased region" description="Gly residues" evidence="2">
    <location>
        <begin position="304"/>
        <end position="314"/>
    </location>
</feature>
<evidence type="ECO:0000256" key="2">
    <source>
        <dbReference type="SAM" id="MobiDB-lite"/>
    </source>
</evidence>
<feature type="compositionally biased region" description="Basic and acidic residues" evidence="2">
    <location>
        <begin position="294"/>
        <end position="303"/>
    </location>
</feature>
<feature type="compositionally biased region" description="Low complexity" evidence="2">
    <location>
        <begin position="178"/>
        <end position="191"/>
    </location>
</feature>
<keyword evidence="1" id="KW-0175">Coiled coil</keyword>
<feature type="coiled-coil region" evidence="1">
    <location>
        <begin position="78"/>
        <end position="105"/>
    </location>
</feature>
<feature type="region of interest" description="Disordered" evidence="2">
    <location>
        <begin position="23"/>
        <end position="47"/>
    </location>
</feature>